<comment type="caution">
    <text evidence="4">The sequence shown here is derived from an EMBL/GenBank/DDBJ whole genome shotgun (WGS) entry which is preliminary data.</text>
</comment>
<dbReference type="InterPro" id="IPR001647">
    <property type="entry name" value="HTH_TetR"/>
</dbReference>
<dbReference type="Pfam" id="PF00440">
    <property type="entry name" value="TetR_N"/>
    <property type="match status" value="1"/>
</dbReference>
<accession>A0A158G4U6</accession>
<reference evidence="4" key="1">
    <citation type="submission" date="2016-01" db="EMBL/GenBank/DDBJ databases">
        <authorList>
            <person name="Peeters C."/>
        </authorList>
    </citation>
    <scope>NUCLEOTIDE SEQUENCE [LARGE SCALE GENOMIC DNA]</scope>
    <source>
        <strain evidence="4">LMG 22940</strain>
    </source>
</reference>
<dbReference type="RefSeq" id="WP_087643466.1">
    <property type="nucleotide sequence ID" value="NZ_FCON02000009.1"/>
</dbReference>
<dbReference type="InterPro" id="IPR009057">
    <property type="entry name" value="Homeodomain-like_sf"/>
</dbReference>
<evidence type="ECO:0000313" key="4">
    <source>
        <dbReference type="EMBL" id="SAL26659.1"/>
    </source>
</evidence>
<dbReference type="PRINTS" id="PR00455">
    <property type="entry name" value="HTHTETR"/>
</dbReference>
<evidence type="ECO:0000256" key="2">
    <source>
        <dbReference type="PROSITE-ProRule" id="PRU00335"/>
    </source>
</evidence>
<name>A0A158G4U6_9BURK</name>
<protein>
    <submittedName>
        <fullName evidence="4">TetR family transcriptional regulator</fullName>
    </submittedName>
</protein>
<dbReference type="Proteomes" id="UP000054770">
    <property type="component" value="Unassembled WGS sequence"/>
</dbReference>
<feature type="domain" description="HTH tetR-type" evidence="3">
    <location>
        <begin position="1"/>
        <end position="59"/>
    </location>
</feature>
<evidence type="ECO:0000313" key="5">
    <source>
        <dbReference type="Proteomes" id="UP000054770"/>
    </source>
</evidence>
<organism evidence="4 5">
    <name type="scientific">Caballeronia choica</name>
    <dbReference type="NCBI Taxonomy" id="326476"/>
    <lineage>
        <taxon>Bacteria</taxon>
        <taxon>Pseudomonadati</taxon>
        <taxon>Pseudomonadota</taxon>
        <taxon>Betaproteobacteria</taxon>
        <taxon>Burkholderiales</taxon>
        <taxon>Burkholderiaceae</taxon>
        <taxon>Caballeronia</taxon>
    </lineage>
</organism>
<dbReference type="EMBL" id="FCON02000009">
    <property type="protein sequence ID" value="SAL26659.1"/>
    <property type="molecule type" value="Genomic_DNA"/>
</dbReference>
<keyword evidence="5" id="KW-1185">Reference proteome</keyword>
<evidence type="ECO:0000259" key="3">
    <source>
        <dbReference type="PROSITE" id="PS50977"/>
    </source>
</evidence>
<dbReference type="GO" id="GO:0003677">
    <property type="term" value="F:DNA binding"/>
    <property type="evidence" value="ECO:0007669"/>
    <property type="project" value="UniProtKB-UniRule"/>
</dbReference>
<dbReference type="AlphaFoldDB" id="A0A158G4U6"/>
<evidence type="ECO:0000256" key="1">
    <source>
        <dbReference type="ARBA" id="ARBA00023125"/>
    </source>
</evidence>
<dbReference type="SUPFAM" id="SSF46689">
    <property type="entry name" value="Homeodomain-like"/>
    <property type="match status" value="1"/>
</dbReference>
<keyword evidence="1 2" id="KW-0238">DNA-binding</keyword>
<gene>
    <name evidence="4" type="ORF">AWB68_01239</name>
</gene>
<dbReference type="Gene3D" id="1.10.357.10">
    <property type="entry name" value="Tetracycline Repressor, domain 2"/>
    <property type="match status" value="1"/>
</dbReference>
<feature type="DNA-binding region" description="H-T-H motif" evidence="2">
    <location>
        <begin position="22"/>
        <end position="41"/>
    </location>
</feature>
<dbReference type="OrthoDB" id="9809772at2"/>
<proteinExistence type="predicted"/>
<sequence>MRTRLLDAAMRVYVRRGGPRPVIDDVIREAKVSRATFYNHFTSLDEVMAAIGEELSNQMTTDILPLYSELVEPWERVSVGCRLFLLRALLDQTWAAYVTRVDAWPQNTLVARYMTLDLRNGKAAGQFHYERIDAASDFLRGATAHCIQAIMEGVDDPNPYMDASVRMAFACLGCSVGLRERAVTFSLDYLQAWAVGTTGAQKPKWIDKINTEDGQRFLSYQLPNRSSPRPADPTALRI</sequence>
<dbReference type="PROSITE" id="PS50977">
    <property type="entry name" value="HTH_TETR_2"/>
    <property type="match status" value="1"/>
</dbReference>